<evidence type="ECO:0008006" key="3">
    <source>
        <dbReference type="Google" id="ProtNLM"/>
    </source>
</evidence>
<gene>
    <name evidence="1" type="ORF">DYL61_26555</name>
</gene>
<dbReference type="RefSeq" id="WP_135310796.1">
    <property type="nucleotide sequence ID" value="NZ_QUZT01000072.1"/>
</dbReference>
<dbReference type="EMBL" id="QUZT01000072">
    <property type="protein sequence ID" value="TFY87238.1"/>
    <property type="molecule type" value="Genomic_DNA"/>
</dbReference>
<evidence type="ECO:0000313" key="1">
    <source>
        <dbReference type="EMBL" id="TFY87238.1"/>
    </source>
</evidence>
<dbReference type="Proteomes" id="UP000297734">
    <property type="component" value="Unassembled WGS sequence"/>
</dbReference>
<dbReference type="AlphaFoldDB" id="A0A4Z0AMQ7"/>
<accession>A0A4Z0AMQ7</accession>
<sequence length="182" mass="19678">MGARHKSMGVVLFCTVLMAQGVRAENCRVSVSQPHVDYGVIRRPALVERPSVALGTRTVQLNVTCVEASPMALRFIGVPDGQGFRLGRQGRFHLRLSRAQVDGRTVEWEAAQLPGEAVTGQLLPGQTLVARAAGEPVAGQRMVAQVEIDVDLPSYALQVPNETRLEGRGSFELVTPAVPRSR</sequence>
<keyword evidence="2" id="KW-1185">Reference proteome</keyword>
<organism evidence="1 2">
    <name type="scientific">Pseudomonas nabeulensis</name>
    <dbReference type="NCBI Taxonomy" id="2293833"/>
    <lineage>
        <taxon>Bacteria</taxon>
        <taxon>Pseudomonadati</taxon>
        <taxon>Pseudomonadota</taxon>
        <taxon>Gammaproteobacteria</taxon>
        <taxon>Pseudomonadales</taxon>
        <taxon>Pseudomonadaceae</taxon>
        <taxon>Pseudomonas</taxon>
    </lineage>
</organism>
<name>A0A4Z0AMQ7_9PSED</name>
<dbReference type="OrthoDB" id="7030985at2"/>
<comment type="caution">
    <text evidence="1">The sequence shown here is derived from an EMBL/GenBank/DDBJ whole genome shotgun (WGS) entry which is preliminary data.</text>
</comment>
<proteinExistence type="predicted"/>
<protein>
    <recommendedName>
        <fullName evidence="3">Fimbrial protein</fullName>
    </recommendedName>
</protein>
<evidence type="ECO:0000313" key="2">
    <source>
        <dbReference type="Proteomes" id="UP000297734"/>
    </source>
</evidence>
<reference evidence="1 2" key="1">
    <citation type="journal article" date="2019" name="Syst. Appl. Microbiol.">
        <title>New species of pathogenic Pseudomonas isolated from citrus in Tunisia: Proposal of Pseudomonas kairouanensis sp. nov. and Pseudomonas nabeulensis sp. nov.</title>
        <authorList>
            <person name="Oueslati M."/>
            <person name="Mulet M."/>
            <person name="Gomila M."/>
            <person name="Berge O."/>
            <person name="Hajlaoui M.R."/>
            <person name="Lalucat J."/>
            <person name="Sadfi-Zouaoui N."/>
            <person name="Garcia-Valdes E."/>
        </authorList>
    </citation>
    <scope>NUCLEOTIDE SEQUENCE [LARGE SCALE GENOMIC DNA]</scope>
    <source>
        <strain evidence="1 2">E10B</strain>
    </source>
</reference>